<keyword evidence="5" id="KW-0539">Nucleus</keyword>
<dbReference type="SMART" id="SM00380">
    <property type="entry name" value="AP2"/>
    <property type="match status" value="1"/>
</dbReference>
<protein>
    <submittedName>
        <fullName evidence="8">Ethylene-responsive transcription factor 1B</fullName>
    </submittedName>
</protein>
<evidence type="ECO:0000313" key="9">
    <source>
        <dbReference type="Proteomes" id="UP000036987"/>
    </source>
</evidence>
<evidence type="ECO:0000259" key="7">
    <source>
        <dbReference type="PROSITE" id="PS51032"/>
    </source>
</evidence>
<reference evidence="9" key="1">
    <citation type="journal article" date="2016" name="Nature">
        <title>The genome of the seagrass Zostera marina reveals angiosperm adaptation to the sea.</title>
        <authorList>
            <person name="Olsen J.L."/>
            <person name="Rouze P."/>
            <person name="Verhelst B."/>
            <person name="Lin Y.-C."/>
            <person name="Bayer T."/>
            <person name="Collen J."/>
            <person name="Dattolo E."/>
            <person name="De Paoli E."/>
            <person name="Dittami S."/>
            <person name="Maumus F."/>
            <person name="Michel G."/>
            <person name="Kersting A."/>
            <person name="Lauritano C."/>
            <person name="Lohaus R."/>
            <person name="Toepel M."/>
            <person name="Tonon T."/>
            <person name="Vanneste K."/>
            <person name="Amirebrahimi M."/>
            <person name="Brakel J."/>
            <person name="Bostroem C."/>
            <person name="Chovatia M."/>
            <person name="Grimwood J."/>
            <person name="Jenkins J.W."/>
            <person name="Jueterbock A."/>
            <person name="Mraz A."/>
            <person name="Stam W.T."/>
            <person name="Tice H."/>
            <person name="Bornberg-Bauer E."/>
            <person name="Green P.J."/>
            <person name="Pearson G.A."/>
            <person name="Procaccini G."/>
            <person name="Duarte C.M."/>
            <person name="Schmutz J."/>
            <person name="Reusch T.B.H."/>
            <person name="Van de Peer Y."/>
        </authorList>
    </citation>
    <scope>NUCLEOTIDE SEQUENCE [LARGE SCALE GENOMIC DNA]</scope>
    <source>
        <strain evidence="9">cv. Finnish</strain>
    </source>
</reference>
<keyword evidence="9" id="KW-1185">Reference proteome</keyword>
<dbReference type="SUPFAM" id="SSF54171">
    <property type="entry name" value="DNA-binding domain"/>
    <property type="match status" value="1"/>
</dbReference>
<dbReference type="InterPro" id="IPR016177">
    <property type="entry name" value="DNA-bd_dom_sf"/>
</dbReference>
<keyword evidence="3" id="KW-0238">DNA-binding</keyword>
<evidence type="ECO:0000256" key="4">
    <source>
        <dbReference type="ARBA" id="ARBA00023163"/>
    </source>
</evidence>
<dbReference type="EMBL" id="LFYR01001258">
    <property type="protein sequence ID" value="KMZ63271.1"/>
    <property type="molecule type" value="Genomic_DNA"/>
</dbReference>
<sequence>MEFVDYSFIHDETNNQSYSGSAPPLENLPFVQNDSGDMMILDMLKSSSSSTCCVPSLAGICHRKPLAECSLEEKFKGYRGVRKRPWGKFAAEIRDSTRNGVRIWLGTFKSEEEAAMAYDQAAFLMRGTLAVLNFPVELVAESVREANYVTTDGDGSAAVKALKMKHSMRRRKRKTSSGLDVNDKKNNDVGGTGLQMFDADQDHVIMELEDLGSAYLEDLLNMSELPSKNPQITN</sequence>
<dbReference type="Pfam" id="PF00847">
    <property type="entry name" value="AP2"/>
    <property type="match status" value="1"/>
</dbReference>
<dbReference type="PANTHER" id="PTHR31190">
    <property type="entry name" value="DNA-BINDING DOMAIN"/>
    <property type="match status" value="1"/>
</dbReference>
<dbReference type="InterPro" id="IPR044808">
    <property type="entry name" value="ERF_plant"/>
</dbReference>
<dbReference type="PANTHER" id="PTHR31190:SF72">
    <property type="entry name" value="AP2 DOMAIN CONTAINING PROTEIN, EXPRESSED"/>
    <property type="match status" value="1"/>
</dbReference>
<dbReference type="GO" id="GO:0003677">
    <property type="term" value="F:DNA binding"/>
    <property type="evidence" value="ECO:0007669"/>
    <property type="project" value="UniProtKB-KW"/>
</dbReference>
<dbReference type="CDD" id="cd00018">
    <property type="entry name" value="AP2"/>
    <property type="match status" value="1"/>
</dbReference>
<evidence type="ECO:0000256" key="6">
    <source>
        <dbReference type="SAM" id="MobiDB-lite"/>
    </source>
</evidence>
<evidence type="ECO:0000256" key="5">
    <source>
        <dbReference type="ARBA" id="ARBA00023242"/>
    </source>
</evidence>
<dbReference type="Proteomes" id="UP000036987">
    <property type="component" value="Unassembled WGS sequence"/>
</dbReference>
<keyword evidence="4" id="KW-0804">Transcription</keyword>
<comment type="caution">
    <text evidence="8">The sequence shown here is derived from an EMBL/GenBank/DDBJ whole genome shotgun (WGS) entry which is preliminary data.</text>
</comment>
<feature type="domain" description="AP2/ERF" evidence="7">
    <location>
        <begin position="77"/>
        <end position="135"/>
    </location>
</feature>
<organism evidence="8 9">
    <name type="scientific">Zostera marina</name>
    <name type="common">Eelgrass</name>
    <dbReference type="NCBI Taxonomy" id="29655"/>
    <lineage>
        <taxon>Eukaryota</taxon>
        <taxon>Viridiplantae</taxon>
        <taxon>Streptophyta</taxon>
        <taxon>Embryophyta</taxon>
        <taxon>Tracheophyta</taxon>
        <taxon>Spermatophyta</taxon>
        <taxon>Magnoliopsida</taxon>
        <taxon>Liliopsida</taxon>
        <taxon>Zosteraceae</taxon>
        <taxon>Zostera</taxon>
    </lineage>
</organism>
<evidence type="ECO:0000256" key="2">
    <source>
        <dbReference type="ARBA" id="ARBA00023015"/>
    </source>
</evidence>
<name>A0A0K9P2J7_ZOSMR</name>
<dbReference type="STRING" id="29655.A0A0K9P2J7"/>
<dbReference type="PROSITE" id="PS51032">
    <property type="entry name" value="AP2_ERF"/>
    <property type="match status" value="1"/>
</dbReference>
<comment type="subcellular location">
    <subcellularLocation>
        <location evidence="1">Nucleus</location>
    </subcellularLocation>
</comment>
<evidence type="ECO:0000256" key="1">
    <source>
        <dbReference type="ARBA" id="ARBA00004123"/>
    </source>
</evidence>
<dbReference type="InterPro" id="IPR036955">
    <property type="entry name" value="AP2/ERF_dom_sf"/>
</dbReference>
<dbReference type="GO" id="GO:0003700">
    <property type="term" value="F:DNA-binding transcription factor activity"/>
    <property type="evidence" value="ECO:0007669"/>
    <property type="project" value="InterPro"/>
</dbReference>
<dbReference type="GO" id="GO:0009873">
    <property type="term" value="P:ethylene-activated signaling pathway"/>
    <property type="evidence" value="ECO:0007669"/>
    <property type="project" value="InterPro"/>
</dbReference>
<dbReference type="Gene3D" id="3.30.730.10">
    <property type="entry name" value="AP2/ERF domain"/>
    <property type="match status" value="1"/>
</dbReference>
<gene>
    <name evidence="8" type="ORF">ZOSMA_41G01140</name>
</gene>
<evidence type="ECO:0000256" key="3">
    <source>
        <dbReference type="ARBA" id="ARBA00023125"/>
    </source>
</evidence>
<dbReference type="AlphaFoldDB" id="A0A0K9P2J7"/>
<dbReference type="PRINTS" id="PR00367">
    <property type="entry name" value="ETHRSPELEMNT"/>
</dbReference>
<accession>A0A0K9P2J7</accession>
<dbReference type="OrthoDB" id="670255at2759"/>
<dbReference type="FunFam" id="3.30.730.10:FF:000001">
    <property type="entry name" value="Ethylene-responsive transcription factor 2"/>
    <property type="match status" value="1"/>
</dbReference>
<keyword evidence="2" id="KW-0805">Transcription regulation</keyword>
<evidence type="ECO:0000313" key="8">
    <source>
        <dbReference type="EMBL" id="KMZ63271.1"/>
    </source>
</evidence>
<dbReference type="GO" id="GO:0005634">
    <property type="term" value="C:nucleus"/>
    <property type="evidence" value="ECO:0007669"/>
    <property type="project" value="UniProtKB-SubCell"/>
</dbReference>
<proteinExistence type="predicted"/>
<feature type="compositionally biased region" description="Basic residues" evidence="6">
    <location>
        <begin position="166"/>
        <end position="175"/>
    </location>
</feature>
<dbReference type="InterPro" id="IPR001471">
    <property type="entry name" value="AP2/ERF_dom"/>
</dbReference>
<feature type="region of interest" description="Disordered" evidence="6">
    <location>
        <begin position="166"/>
        <end position="187"/>
    </location>
</feature>